<dbReference type="HOGENOM" id="CLU_2599279_0_0_4"/>
<dbReference type="Proteomes" id="UP000001812">
    <property type="component" value="Chromosome II"/>
</dbReference>
<feature type="region of interest" description="Disordered" evidence="1">
    <location>
        <begin position="39"/>
        <end position="79"/>
    </location>
</feature>
<name>A0A0E1VUS3_BURPE</name>
<evidence type="ECO:0000313" key="2">
    <source>
        <dbReference type="EMBL" id="EET04633.1"/>
    </source>
</evidence>
<gene>
    <name evidence="2" type="ORF">BURPS1710A_A3322</name>
</gene>
<dbReference type="EMBL" id="CM000833">
    <property type="protein sequence ID" value="EET04633.1"/>
    <property type="molecule type" value="Genomic_DNA"/>
</dbReference>
<evidence type="ECO:0000256" key="1">
    <source>
        <dbReference type="SAM" id="MobiDB-lite"/>
    </source>
</evidence>
<protein>
    <submittedName>
        <fullName evidence="2">Uncharacterized protein</fullName>
    </submittedName>
</protein>
<reference evidence="2" key="1">
    <citation type="submission" date="2009-05" db="EMBL/GenBank/DDBJ databases">
        <authorList>
            <person name="Harkins D.M."/>
            <person name="DeShazer D."/>
            <person name="Woods D.E."/>
            <person name="Brinkac L.M."/>
            <person name="Brown K.A."/>
            <person name="Hung G.C."/>
            <person name="Tuanyok A."/>
            <person name="Zhang B."/>
            <person name="Nierman W.C."/>
        </authorList>
    </citation>
    <scope>NUCLEOTIDE SEQUENCE [LARGE SCALE GENOMIC DNA]</scope>
    <source>
        <strain evidence="2">1710a</strain>
    </source>
</reference>
<accession>A0A0E1VUS3</accession>
<organism evidence="2">
    <name type="scientific">Burkholderia pseudomallei 1710a</name>
    <dbReference type="NCBI Taxonomy" id="320371"/>
    <lineage>
        <taxon>Bacteria</taxon>
        <taxon>Pseudomonadati</taxon>
        <taxon>Pseudomonadota</taxon>
        <taxon>Betaproteobacteria</taxon>
        <taxon>Burkholderiales</taxon>
        <taxon>Burkholderiaceae</taxon>
        <taxon>Burkholderia</taxon>
        <taxon>pseudomallei group</taxon>
    </lineage>
</organism>
<proteinExistence type="predicted"/>
<sequence length="79" mass="8636">MSHLEPPRAAPFERFAAISRDPSVRRRFAAPPFAPRAHRALAPSFPRPSTSRRAGVPENGTPAARVVVSVDPHRRGTDT</sequence>
<dbReference type="AlphaFoldDB" id="A0A0E1VUS3"/>